<feature type="transmembrane region" description="Helical" evidence="7">
    <location>
        <begin position="12"/>
        <end position="33"/>
    </location>
</feature>
<proteinExistence type="inferred from homology"/>
<feature type="transmembrane region" description="Helical" evidence="7">
    <location>
        <begin position="40"/>
        <end position="61"/>
    </location>
</feature>
<dbReference type="AlphaFoldDB" id="A0A1B8PM09"/>
<evidence type="ECO:0000256" key="7">
    <source>
        <dbReference type="SAM" id="Phobius"/>
    </source>
</evidence>
<feature type="transmembrane region" description="Helical" evidence="7">
    <location>
        <begin position="181"/>
        <end position="200"/>
    </location>
</feature>
<keyword evidence="5 7" id="KW-1133">Transmembrane helix</keyword>
<dbReference type="InterPro" id="IPR005115">
    <property type="entry name" value="Gly_transporter"/>
</dbReference>
<accession>A0A1B8PM09</accession>
<gene>
    <name evidence="9" type="ORF">A9Z60_00735</name>
</gene>
<evidence type="ECO:0000256" key="5">
    <source>
        <dbReference type="ARBA" id="ARBA00022989"/>
    </source>
</evidence>
<dbReference type="PANTHER" id="PTHR30506">
    <property type="entry name" value="INNER MEMBRANE PROTEIN"/>
    <property type="match status" value="1"/>
</dbReference>
<dbReference type="RefSeq" id="WP_066890742.1">
    <property type="nucleotide sequence ID" value="NZ_LZDN01000001.1"/>
</dbReference>
<comment type="subcellular location">
    <subcellularLocation>
        <location evidence="1">Cell membrane</location>
        <topology evidence="1">Multi-pass membrane protein</topology>
    </subcellularLocation>
</comment>
<feature type="domain" description="Glycine transporter" evidence="8">
    <location>
        <begin position="102"/>
        <end position="175"/>
    </location>
</feature>
<feature type="domain" description="Glycine transporter" evidence="8">
    <location>
        <begin position="16"/>
        <end position="89"/>
    </location>
</feature>
<reference evidence="9 10" key="1">
    <citation type="submission" date="2016-06" db="EMBL/GenBank/DDBJ databases">
        <title>Draft genome of Moraxella nonliquefaciens CCUG 60284.</title>
        <authorList>
            <person name="Salva-Serra F."/>
            <person name="Engstrom-Jakobsson H."/>
            <person name="Thorell K."/>
            <person name="Gonzales-Siles L."/>
            <person name="Karlsson R."/>
            <person name="Boulund F."/>
            <person name="Engstrand L."/>
            <person name="Kristiansson E."/>
            <person name="Moore E."/>
        </authorList>
    </citation>
    <scope>NUCLEOTIDE SEQUENCE [LARGE SCALE GENOMIC DNA]</scope>
    <source>
        <strain evidence="9 10">CCUG 60284</strain>
    </source>
</reference>
<dbReference type="OrthoDB" id="9791874at2"/>
<name>A0A1B8PM09_MORNO</name>
<dbReference type="Pfam" id="PF03458">
    <property type="entry name" value="Gly_transporter"/>
    <property type="match status" value="2"/>
</dbReference>
<sequence length="222" mass="24426">MIELALLIDTASLIYVFDFIGIIACAVAGTMLAMSKGFDLFGCVLVSMVNAIGGGTIRDVMLDRYPLFWMMDLNYVFTITLTSILCQMFFCPTVRINGVLKFFDAIGLSAFSVIGLTVALSTGAPPPIAVMMAVMTSIAGGIMRDMICQELPMVLQKEIYITACIIGSLTYLGLWRLGVMAWLSELAMLMVVFGVRMLAVRHDWHLPSIRMVGWLIKNEGKK</sequence>
<feature type="transmembrane region" description="Helical" evidence="7">
    <location>
        <begin position="73"/>
        <end position="90"/>
    </location>
</feature>
<protein>
    <recommendedName>
        <fullName evidence="8">Glycine transporter domain-containing protein</fullName>
    </recommendedName>
</protein>
<evidence type="ECO:0000313" key="10">
    <source>
        <dbReference type="Proteomes" id="UP000092671"/>
    </source>
</evidence>
<keyword evidence="4 7" id="KW-0812">Transmembrane</keyword>
<evidence type="ECO:0000259" key="8">
    <source>
        <dbReference type="Pfam" id="PF03458"/>
    </source>
</evidence>
<feature type="transmembrane region" description="Helical" evidence="7">
    <location>
        <begin position="102"/>
        <end position="122"/>
    </location>
</feature>
<dbReference type="GO" id="GO:0005886">
    <property type="term" value="C:plasma membrane"/>
    <property type="evidence" value="ECO:0007669"/>
    <property type="project" value="UniProtKB-SubCell"/>
</dbReference>
<dbReference type="Proteomes" id="UP000092671">
    <property type="component" value="Unassembled WGS sequence"/>
</dbReference>
<dbReference type="PANTHER" id="PTHR30506:SF3">
    <property type="entry name" value="UPF0126 INNER MEMBRANE PROTEIN YADS-RELATED"/>
    <property type="match status" value="1"/>
</dbReference>
<evidence type="ECO:0000256" key="6">
    <source>
        <dbReference type="ARBA" id="ARBA00023136"/>
    </source>
</evidence>
<comment type="similarity">
    <text evidence="2">Belongs to the UPF0126 family.</text>
</comment>
<evidence type="ECO:0000256" key="1">
    <source>
        <dbReference type="ARBA" id="ARBA00004651"/>
    </source>
</evidence>
<keyword evidence="3" id="KW-1003">Cell membrane</keyword>
<evidence type="ECO:0000256" key="2">
    <source>
        <dbReference type="ARBA" id="ARBA00008193"/>
    </source>
</evidence>
<evidence type="ECO:0000256" key="4">
    <source>
        <dbReference type="ARBA" id="ARBA00022692"/>
    </source>
</evidence>
<keyword evidence="6 7" id="KW-0472">Membrane</keyword>
<organism evidence="9 10">
    <name type="scientific">Moraxella nonliquefaciens</name>
    <dbReference type="NCBI Taxonomy" id="478"/>
    <lineage>
        <taxon>Bacteria</taxon>
        <taxon>Pseudomonadati</taxon>
        <taxon>Pseudomonadota</taxon>
        <taxon>Gammaproteobacteria</taxon>
        <taxon>Moraxellales</taxon>
        <taxon>Moraxellaceae</taxon>
        <taxon>Moraxella</taxon>
    </lineage>
</organism>
<evidence type="ECO:0000313" key="9">
    <source>
        <dbReference type="EMBL" id="OBX52244.1"/>
    </source>
</evidence>
<dbReference type="EMBL" id="LZDN01000001">
    <property type="protein sequence ID" value="OBX52244.1"/>
    <property type="molecule type" value="Genomic_DNA"/>
</dbReference>
<evidence type="ECO:0000256" key="3">
    <source>
        <dbReference type="ARBA" id="ARBA00022475"/>
    </source>
</evidence>
<comment type="caution">
    <text evidence="9">The sequence shown here is derived from an EMBL/GenBank/DDBJ whole genome shotgun (WGS) entry which is preliminary data.</text>
</comment>